<dbReference type="EMBL" id="LCWV01000026">
    <property type="protein sequence ID" value="PWI66278.1"/>
    <property type="molecule type" value="Genomic_DNA"/>
</dbReference>
<evidence type="ECO:0000256" key="3">
    <source>
        <dbReference type="ARBA" id="ARBA00044493"/>
    </source>
</evidence>
<evidence type="ECO:0000256" key="6">
    <source>
        <dbReference type="SAM" id="MobiDB-lite"/>
    </source>
</evidence>
<evidence type="ECO:0008006" key="11">
    <source>
        <dbReference type="Google" id="ProtNLM"/>
    </source>
</evidence>
<dbReference type="Proteomes" id="UP001287286">
    <property type="component" value="Unassembled WGS sequence"/>
</dbReference>
<dbReference type="Pfam" id="PF01535">
    <property type="entry name" value="PPR"/>
    <property type="match status" value="1"/>
</dbReference>
<organism evidence="8 9">
    <name type="scientific">Purpureocillium lilacinum</name>
    <name type="common">Paecilomyces lilacinus</name>
    <dbReference type="NCBI Taxonomy" id="33203"/>
    <lineage>
        <taxon>Eukaryota</taxon>
        <taxon>Fungi</taxon>
        <taxon>Dikarya</taxon>
        <taxon>Ascomycota</taxon>
        <taxon>Pezizomycotina</taxon>
        <taxon>Sordariomycetes</taxon>
        <taxon>Hypocreomycetidae</taxon>
        <taxon>Hypocreales</taxon>
        <taxon>Ophiocordycipitaceae</taxon>
        <taxon>Purpureocillium</taxon>
    </lineage>
</organism>
<dbReference type="InterPro" id="IPR011990">
    <property type="entry name" value="TPR-like_helical_dom_sf"/>
</dbReference>
<dbReference type="AlphaFoldDB" id="A0A2U3DVK2"/>
<feature type="compositionally biased region" description="Polar residues" evidence="6">
    <location>
        <begin position="135"/>
        <end position="148"/>
    </location>
</feature>
<reference evidence="7 10" key="4">
    <citation type="journal article" date="2024" name="Microbiol. Resour. Announc.">
        <title>Genome annotations for the ascomycete fungi Trichoderma harzianum, Trichoderma aggressivum, and Purpureocillium lilacinum.</title>
        <authorList>
            <person name="Beijen E.P.W."/>
            <person name="Ohm R.A."/>
        </authorList>
    </citation>
    <scope>NUCLEOTIDE SEQUENCE [LARGE SCALE GENOMIC DNA]</scope>
    <source>
        <strain evidence="7 10">CBS 150709</strain>
    </source>
</reference>
<evidence type="ECO:0000256" key="4">
    <source>
        <dbReference type="ARBA" id="ARBA00044511"/>
    </source>
</evidence>
<sequence>MDGRSSKNKILPVAAPPAGRRDRSPPARYSGSSTLRTWKVDGGFLIDKAEEVAAGPTGDFLPRLHLHLVEHQDRIRVPSPSQHRQSMPGRPLLLNLGSRSGPICRACLSSIRRQAAQPSAAAYSSQASRRRSKPQSRTSGAISRQPDQNELRQYLQGIQELQGAPKNGDKEGFSVRFFEQNDKSRTELDEDEFGTSLSRLDGSELKDALFDIRSALATQEERDAFQTVMREMGGDVDKVASADDLEKMMAKMQAYTDSIDAEIEEAGAGLPKEILDELRQDLPDLPLLDESGRRQAAPPQIPERPWTPNQRKKITRLNSILARVFRDLRRDPGLTKKSVSSVYKAYHAARLPLARGWSNVPIDVWDLLWTIFSADESINTHRLAHVSMLARDMSEAKITLAPSQQLLTIEAVFVDGWESKAIDNWKRCMSTLGDEKSETFQQFWELGVRMYCRVGDMEQAERATAKLLERHMDARILMPLIRTLSEQGTSESQERAWATYRQMRDLLGKEMKLADYDQVVSYFLTTNQTENALYAFVDMMSDGQIDLKRQRYMPSVVANKFFLGKWLKRLIGAGDLDGAFSVVEFMRSKGVEAAPIHLNGLIGAWQRSGGADDLVKADKLAWDMIEARTNFVRARQAGSKQQQSLSSGTAPWPRATLETFSLLAENYRLRDLHGKLESLWDAFRDSEISPDAFMMNQLLESYIQAGQPKEAMTLYHSFVAERGLAPDPYTFSALWKTLAVNRLHVVAPDALQEETEATRALFKETLKFKQVFQPDGIDGQLARKMLHTFRRLKDNAGLLVALTALKDVFGFLPPETLAMELLLGTTKLAWDTPSQRRRLMLAKRDLDRALLAWADGDAERLEGDARRGEALYEYLQKKYWPDEGAYEDKRRVLVEVAKEMGVYELLAPKSRRKA</sequence>
<dbReference type="PROSITE" id="PS51375">
    <property type="entry name" value="PPR"/>
    <property type="match status" value="1"/>
</dbReference>
<comment type="caution">
    <text evidence="8">The sequence shown here is derived from an EMBL/GenBank/DDBJ whole genome shotgun (WGS) entry which is preliminary data.</text>
</comment>
<gene>
    <name evidence="8" type="ORF">PCL_05243</name>
    <name evidence="7" type="ORF">Purlil1_9405</name>
</gene>
<accession>A0A2U3DVK2</accession>
<dbReference type="Gene3D" id="1.25.40.10">
    <property type="entry name" value="Tetratricopeptide repeat domain"/>
    <property type="match status" value="2"/>
</dbReference>
<dbReference type="Proteomes" id="UP000245956">
    <property type="component" value="Unassembled WGS sequence"/>
</dbReference>
<reference evidence="8" key="1">
    <citation type="submission" date="2015-05" db="EMBL/GenBank/DDBJ databases">
        <authorList>
            <person name="Wang D.B."/>
            <person name="Wang M."/>
        </authorList>
    </citation>
    <scope>NUCLEOTIDE SEQUENCE</scope>
    <source>
        <strain evidence="8">36-1</strain>
    </source>
</reference>
<evidence type="ECO:0000313" key="10">
    <source>
        <dbReference type="Proteomes" id="UP001287286"/>
    </source>
</evidence>
<feature type="region of interest" description="Disordered" evidence="6">
    <location>
        <begin position="288"/>
        <end position="307"/>
    </location>
</feature>
<evidence type="ECO:0000256" key="2">
    <source>
        <dbReference type="ARBA" id="ARBA00022737"/>
    </source>
</evidence>
<dbReference type="EMBL" id="JAWRVI010000042">
    <property type="protein sequence ID" value="KAK4086320.1"/>
    <property type="molecule type" value="Genomic_DNA"/>
</dbReference>
<dbReference type="InterPro" id="IPR002885">
    <property type="entry name" value="PPR_rpt"/>
</dbReference>
<reference evidence="8 9" key="2">
    <citation type="journal article" date="2016" name="Front. Microbiol.">
        <title>Genome and transcriptome sequences reveal the specific parasitism of the nematophagous Purpureocillium lilacinum 36-1.</title>
        <authorList>
            <person name="Xie J."/>
            <person name="Li S."/>
            <person name="Mo C."/>
            <person name="Xiao X."/>
            <person name="Peng D."/>
            <person name="Wang G."/>
            <person name="Xiao Y."/>
        </authorList>
    </citation>
    <scope>NUCLEOTIDE SEQUENCE [LARGE SCALE GENOMIC DNA]</scope>
    <source>
        <strain evidence="8 9">36-1</strain>
    </source>
</reference>
<feature type="region of interest" description="Disordered" evidence="6">
    <location>
        <begin position="1"/>
        <end position="33"/>
    </location>
</feature>
<comment type="subunit">
    <text evidence="4">Binds to mitochondrial small subunit 15S rRNA.</text>
</comment>
<evidence type="ECO:0000256" key="5">
    <source>
        <dbReference type="PROSITE-ProRule" id="PRU00708"/>
    </source>
</evidence>
<feature type="region of interest" description="Disordered" evidence="6">
    <location>
        <begin position="119"/>
        <end position="149"/>
    </location>
</feature>
<comment type="similarity">
    <text evidence="1">Belongs to the CCM1 family.</text>
</comment>
<evidence type="ECO:0000256" key="1">
    <source>
        <dbReference type="ARBA" id="ARBA00006192"/>
    </source>
</evidence>
<proteinExistence type="inferred from homology"/>
<comment type="function">
    <text evidence="3">Regulates mitochondrial small subunit maturation by controlling 15S rRNA 5'-end processing. Localizes to the 5' precursor of the 15S rRNA in a position that is subsequently occupied by mS47 in the mature yeast mtSSU. Uses structure and sequence-specific RNA recognition, binding to a single-stranded region of the precursor and specifically recognizing bases -6 to -1. The exchange of Ccm1 for mS47 is coupled to the irreversible removal of precursor rRNA that is accompanied by conformational changes of the mitoribosomal proteins uS5m and mS26. These conformational changes signal completion of 5'-end rRNA processing through protection of the mature 5'-end of the 15S rRNA and stabilization of mS47. The removal of the 5' precursor together with the dissociation of Ccm1 may be catalyzed by the 5'-3' exoribonuclease Pet127. Involved in the specific removal of group I introns in mitochondrial encoded transcripts.</text>
</comment>
<dbReference type="PANTHER" id="PTHR47447">
    <property type="entry name" value="OS03G0856100 PROTEIN"/>
    <property type="match status" value="1"/>
</dbReference>
<dbReference type="PANTHER" id="PTHR47447:SF17">
    <property type="entry name" value="OS12G0638900 PROTEIN"/>
    <property type="match status" value="1"/>
</dbReference>
<reference evidence="7" key="3">
    <citation type="submission" date="2023-11" db="EMBL/GenBank/DDBJ databases">
        <authorList>
            <person name="Beijen E."/>
            <person name="Ohm R.A."/>
        </authorList>
    </citation>
    <scope>NUCLEOTIDE SEQUENCE</scope>
    <source>
        <strain evidence="7">CBS 150709</strain>
    </source>
</reference>
<name>A0A2U3DVK2_PURLI</name>
<evidence type="ECO:0000313" key="9">
    <source>
        <dbReference type="Proteomes" id="UP000245956"/>
    </source>
</evidence>
<keyword evidence="10" id="KW-1185">Reference proteome</keyword>
<evidence type="ECO:0000313" key="7">
    <source>
        <dbReference type="EMBL" id="KAK4086320.1"/>
    </source>
</evidence>
<feature type="repeat" description="PPR" evidence="5">
    <location>
        <begin position="691"/>
        <end position="726"/>
    </location>
</feature>
<protein>
    <recommendedName>
        <fullName evidence="11">Pentatricopeptide repeat containing protein</fullName>
    </recommendedName>
</protein>
<evidence type="ECO:0000313" key="8">
    <source>
        <dbReference type="EMBL" id="PWI66278.1"/>
    </source>
</evidence>
<keyword evidence="2" id="KW-0677">Repeat</keyword>